<comment type="caution">
    <text evidence="13">The sequence shown here is derived from an EMBL/GenBank/DDBJ whole genome shotgun (WGS) entry which is preliminary data.</text>
</comment>
<dbReference type="CDD" id="cd02440">
    <property type="entry name" value="AdoMet_MTases"/>
    <property type="match status" value="1"/>
</dbReference>
<evidence type="ECO:0000313" key="14">
    <source>
        <dbReference type="Proteomes" id="UP001489004"/>
    </source>
</evidence>
<evidence type="ECO:0000256" key="12">
    <source>
        <dbReference type="PIRSR" id="PIRSR016958-1"/>
    </source>
</evidence>
<evidence type="ECO:0000256" key="8">
    <source>
        <dbReference type="ARBA" id="ARBA00047306"/>
    </source>
</evidence>
<gene>
    <name evidence="13" type="ORF">WJX72_005771</name>
</gene>
<feature type="binding site" evidence="12">
    <location>
        <begin position="152"/>
        <end position="153"/>
    </location>
    <ligand>
        <name>S-adenosyl-L-methionine</name>
        <dbReference type="ChEBI" id="CHEBI:59789"/>
    </ligand>
</feature>
<dbReference type="SUPFAM" id="SSF53335">
    <property type="entry name" value="S-adenosyl-L-methionine-dependent methyltransferases"/>
    <property type="match status" value="1"/>
</dbReference>
<dbReference type="Proteomes" id="UP001489004">
    <property type="component" value="Unassembled WGS sequence"/>
</dbReference>
<name>A0AAW1PXL6_9CHLO</name>
<evidence type="ECO:0000313" key="13">
    <source>
        <dbReference type="EMBL" id="KAK9812918.1"/>
    </source>
</evidence>
<feature type="binding site" evidence="12">
    <location>
        <position position="100"/>
    </location>
    <ligand>
        <name>S-adenosyl-L-methionine</name>
        <dbReference type="ChEBI" id="CHEBI:59789"/>
    </ligand>
</feature>
<feature type="binding site" evidence="12">
    <location>
        <position position="168"/>
    </location>
    <ligand>
        <name>S-adenosyl-L-methionine</name>
        <dbReference type="ChEBI" id="CHEBI:59789"/>
    </ligand>
</feature>
<protein>
    <recommendedName>
        <fullName evidence="6">Alpha N-terminal protein methyltransferase 1</fullName>
        <ecNumber evidence="5">2.1.1.244</ecNumber>
    </recommendedName>
    <alternativeName>
        <fullName evidence="7">X-Pro-Lys N-terminal protein methyltransferase 1</fullName>
    </alternativeName>
</protein>
<keyword evidence="14" id="KW-1185">Reference proteome</keyword>
<evidence type="ECO:0000256" key="6">
    <source>
        <dbReference type="ARBA" id="ARBA00039449"/>
    </source>
</evidence>
<dbReference type="EMBL" id="JALJOR010000008">
    <property type="protein sequence ID" value="KAK9812918.1"/>
    <property type="molecule type" value="Genomic_DNA"/>
</dbReference>
<dbReference type="Gene3D" id="3.40.50.150">
    <property type="entry name" value="Vaccinia Virus protein VP39"/>
    <property type="match status" value="1"/>
</dbReference>
<dbReference type="InterPro" id="IPR029063">
    <property type="entry name" value="SAM-dependent_MTases_sf"/>
</dbReference>
<dbReference type="FunFam" id="3.40.50.150:FF:000025">
    <property type="entry name" value="N-terminal Xaa-Pro-Lys N-methyltransferase 1"/>
    <property type="match status" value="1"/>
</dbReference>
<keyword evidence="4 12" id="KW-0949">S-adenosyl-L-methionine</keyword>
<dbReference type="GO" id="GO:0071885">
    <property type="term" value="F:N-terminal protein N-methyltransferase activity"/>
    <property type="evidence" value="ECO:0007669"/>
    <property type="project" value="UniProtKB-EC"/>
</dbReference>
<dbReference type="PIRSF" id="PIRSF016958">
    <property type="entry name" value="DUF858_MeTrfase_lik"/>
    <property type="match status" value="1"/>
</dbReference>
<evidence type="ECO:0000256" key="1">
    <source>
        <dbReference type="ARBA" id="ARBA00009059"/>
    </source>
</evidence>
<evidence type="ECO:0000256" key="4">
    <source>
        <dbReference type="ARBA" id="ARBA00022691"/>
    </source>
</evidence>
<comment type="catalytic activity">
    <reaction evidence="8">
        <text>N-terminal L-seryl-L-prolyl-L-lysyl-[protein] + 3 S-adenosyl-L-methionine = N-terminal N,N,N-trimethyl-L-seryl-L-prolyl-L-lysyl-[protein] + 3 S-adenosyl-L-homocysteine + 3 H(+)</text>
        <dbReference type="Rhea" id="RHEA:54724"/>
        <dbReference type="Rhea" id="RHEA-COMP:13789"/>
        <dbReference type="Rhea" id="RHEA-COMP:13973"/>
        <dbReference type="ChEBI" id="CHEBI:15378"/>
        <dbReference type="ChEBI" id="CHEBI:57856"/>
        <dbReference type="ChEBI" id="CHEBI:59789"/>
        <dbReference type="ChEBI" id="CHEBI:138061"/>
        <dbReference type="ChEBI" id="CHEBI:138317"/>
        <dbReference type="EC" id="2.1.1.244"/>
    </reaction>
</comment>
<evidence type="ECO:0000256" key="5">
    <source>
        <dbReference type="ARBA" id="ARBA00039112"/>
    </source>
</evidence>
<evidence type="ECO:0000256" key="11">
    <source>
        <dbReference type="ARBA" id="ARBA00060050"/>
    </source>
</evidence>
<evidence type="ECO:0000256" key="3">
    <source>
        <dbReference type="ARBA" id="ARBA00022679"/>
    </source>
</evidence>
<keyword evidence="3" id="KW-0808">Transferase</keyword>
<dbReference type="InterPro" id="IPR008576">
    <property type="entry name" value="MeTrfase_NTM1"/>
</dbReference>
<evidence type="ECO:0000256" key="2">
    <source>
        <dbReference type="ARBA" id="ARBA00022603"/>
    </source>
</evidence>
<dbReference type="GO" id="GO:0032259">
    <property type="term" value="P:methylation"/>
    <property type="evidence" value="ECO:0007669"/>
    <property type="project" value="UniProtKB-KW"/>
</dbReference>
<evidence type="ECO:0000256" key="10">
    <source>
        <dbReference type="ARBA" id="ARBA00048167"/>
    </source>
</evidence>
<dbReference type="Pfam" id="PF05891">
    <property type="entry name" value="Methyltransf_PK"/>
    <property type="match status" value="1"/>
</dbReference>
<evidence type="ECO:0000256" key="7">
    <source>
        <dbReference type="ARBA" id="ARBA00043129"/>
    </source>
</evidence>
<comment type="catalytic activity">
    <reaction evidence="9">
        <text>N-terminal L-prolyl-L-prolyl-L-lysyl-[protein] + 2 S-adenosyl-L-methionine = N-terminal N,N-dimethyl-L-prolyl-L-prolyl-L-lysyl-[protein] + 2 S-adenosyl-L-homocysteine + 2 H(+)</text>
        <dbReference type="Rhea" id="RHEA:54736"/>
        <dbReference type="Rhea" id="RHEA-COMP:13787"/>
        <dbReference type="Rhea" id="RHEA-COMP:13974"/>
        <dbReference type="ChEBI" id="CHEBI:15378"/>
        <dbReference type="ChEBI" id="CHEBI:57856"/>
        <dbReference type="ChEBI" id="CHEBI:59789"/>
        <dbReference type="ChEBI" id="CHEBI:138059"/>
        <dbReference type="ChEBI" id="CHEBI:138318"/>
        <dbReference type="EC" id="2.1.1.244"/>
    </reaction>
</comment>
<reference evidence="13 14" key="1">
    <citation type="journal article" date="2024" name="Nat. Commun.">
        <title>Phylogenomics reveals the evolutionary origins of lichenization in chlorophyte algae.</title>
        <authorList>
            <person name="Puginier C."/>
            <person name="Libourel C."/>
            <person name="Otte J."/>
            <person name="Skaloud P."/>
            <person name="Haon M."/>
            <person name="Grisel S."/>
            <person name="Petersen M."/>
            <person name="Berrin J.G."/>
            <person name="Delaux P.M."/>
            <person name="Dal Grande F."/>
            <person name="Keller J."/>
        </authorList>
    </citation>
    <scope>NUCLEOTIDE SEQUENCE [LARGE SCALE GENOMIC DNA]</scope>
    <source>
        <strain evidence="13 14">SAG 2043</strain>
    </source>
</reference>
<dbReference type="PANTHER" id="PTHR12753:SF0">
    <property type="entry name" value="ALPHA N-TERMINAL PROTEIN METHYLTRANSFERASE 1"/>
    <property type="match status" value="1"/>
</dbReference>
<comment type="function">
    <text evidence="11">Alpha-N-methyltransferase that methylates the N-terminus of target proteins containing the N-terminal motif [Ala/Pro/Ser]-Pro-Lys when the initiator Met is cleaved. Specifically catalyzes mono-, di- or tri-methylation of exposed alpha-amino group of Ala or Ser residue in the [Ala/Ser]-Pro-Lys motif and mono- or di-methylation of Pro in the Pro-Pro-Lys motif.</text>
</comment>
<comment type="catalytic activity">
    <reaction evidence="10">
        <text>N-terminal L-alanyl-L-prolyl-L-lysyl-[protein] + 3 S-adenosyl-L-methionine = N-terminal N,N,N-trimethyl-L-alanyl-L-prolyl-L-lysyl-[protein] + 3 S-adenosyl-L-homocysteine + 3 H(+)</text>
        <dbReference type="Rhea" id="RHEA:54712"/>
        <dbReference type="Rhea" id="RHEA-COMP:13785"/>
        <dbReference type="Rhea" id="RHEA-COMP:13971"/>
        <dbReference type="ChEBI" id="CHEBI:15378"/>
        <dbReference type="ChEBI" id="CHEBI:57856"/>
        <dbReference type="ChEBI" id="CHEBI:59789"/>
        <dbReference type="ChEBI" id="CHEBI:138057"/>
        <dbReference type="ChEBI" id="CHEBI:138315"/>
        <dbReference type="EC" id="2.1.1.244"/>
    </reaction>
</comment>
<proteinExistence type="inferred from homology"/>
<sequence length="264" mass="29576">MSLQGVDTEGGAYQTPEELWSAVENDPRGKENGWYKAAVQYWDKQEASYNGVLGGFGHVSDADITESQKFLKKAFAKPLLEASSGKRRLVALDCGAGVGRVSEQLLLHHFHEVDLLEPSGHLLETARKKLCGGGPKPFPSSHHAVNFMQMGLQEFAPTEPRYDVLWIQWSLLYLTDDDAVALFERSRAGLKPDGIIVVKENICKSGFVVDKEDSSLTRSNAYMLKLFEWSNLTLLYNTAQRNFPKNLFQVRMYALKHKPLPGSQ</sequence>
<evidence type="ECO:0000256" key="9">
    <source>
        <dbReference type="ARBA" id="ARBA00047885"/>
    </source>
</evidence>
<dbReference type="PANTHER" id="PTHR12753">
    <property type="entry name" value="AD-003 - RELATED"/>
    <property type="match status" value="1"/>
</dbReference>
<dbReference type="GO" id="GO:0005737">
    <property type="term" value="C:cytoplasm"/>
    <property type="evidence" value="ECO:0007669"/>
    <property type="project" value="TreeGrafter"/>
</dbReference>
<comment type="similarity">
    <text evidence="1">Belongs to the methyltransferase superfamily. NTM1 family.</text>
</comment>
<keyword evidence="2" id="KW-0489">Methyltransferase</keyword>
<accession>A0AAW1PXL6</accession>
<dbReference type="AlphaFoldDB" id="A0AAW1PXL6"/>
<feature type="binding site" evidence="12">
    <location>
        <position position="95"/>
    </location>
    <ligand>
        <name>S-adenosyl-L-methionine</name>
        <dbReference type="ChEBI" id="CHEBI:59789"/>
    </ligand>
</feature>
<dbReference type="EC" id="2.1.1.244" evidence="5"/>
<organism evidence="13 14">
    <name type="scientific">[Myrmecia] bisecta</name>
    <dbReference type="NCBI Taxonomy" id="41462"/>
    <lineage>
        <taxon>Eukaryota</taxon>
        <taxon>Viridiplantae</taxon>
        <taxon>Chlorophyta</taxon>
        <taxon>core chlorophytes</taxon>
        <taxon>Trebouxiophyceae</taxon>
        <taxon>Trebouxiales</taxon>
        <taxon>Trebouxiaceae</taxon>
        <taxon>Myrmecia</taxon>
    </lineage>
</organism>